<evidence type="ECO:0000256" key="7">
    <source>
        <dbReference type="ARBA" id="ARBA00022723"/>
    </source>
</evidence>
<comment type="cofactor">
    <cofactor evidence="13">
        <name>thiamine diphosphate</name>
        <dbReference type="ChEBI" id="CHEBI:58937"/>
    </cofactor>
    <text evidence="13">Binds 1 thiamine pyrophosphate per subunit.</text>
</comment>
<comment type="cofactor">
    <cofactor evidence="2">
        <name>Co(2+)</name>
        <dbReference type="ChEBI" id="CHEBI:48828"/>
    </cofactor>
</comment>
<comment type="cofactor">
    <cofactor evidence="13">
        <name>Mg(2+)</name>
        <dbReference type="ChEBI" id="CHEBI:18420"/>
    </cofactor>
    <cofactor evidence="13">
        <name>Ca(2+)</name>
        <dbReference type="ChEBI" id="CHEBI:29108"/>
    </cofactor>
    <cofactor evidence="13">
        <name>Mn(2+)</name>
        <dbReference type="ChEBI" id="CHEBI:29035"/>
    </cofactor>
    <cofactor evidence="13">
        <name>Co(2+)</name>
        <dbReference type="ChEBI" id="CHEBI:48828"/>
    </cofactor>
    <text evidence="13">Binds 1 Mg(2+) ion per subunit. Can also utilize other divalent metal cations, such as Ca(2+), Mn(2+) and Co(2+).</text>
</comment>
<keyword evidence="7 13" id="KW-0479">Metal-binding</keyword>
<evidence type="ECO:0000313" key="16">
    <source>
        <dbReference type="EMBL" id="MFC5438252.1"/>
    </source>
</evidence>
<dbReference type="InterPro" id="IPR009014">
    <property type="entry name" value="Transketo_C/PFOR_II"/>
</dbReference>
<evidence type="ECO:0000256" key="8">
    <source>
        <dbReference type="ARBA" id="ARBA00022837"/>
    </source>
</evidence>
<organism evidence="16 17">
    <name type="scientific">Rhodanobacter umsongensis</name>
    <dbReference type="NCBI Taxonomy" id="633153"/>
    <lineage>
        <taxon>Bacteria</taxon>
        <taxon>Pseudomonadati</taxon>
        <taxon>Pseudomonadota</taxon>
        <taxon>Gammaproteobacteria</taxon>
        <taxon>Lysobacterales</taxon>
        <taxon>Rhodanobacteraceae</taxon>
        <taxon>Rhodanobacter</taxon>
    </lineage>
</organism>
<dbReference type="InterPro" id="IPR005478">
    <property type="entry name" value="Transketolase_bac-like"/>
</dbReference>
<dbReference type="CDD" id="cd07033">
    <property type="entry name" value="TPP_PYR_DXS_TK_like"/>
    <property type="match status" value="1"/>
</dbReference>
<sequence>MSSDLDQQCINLLRFLSVDMVQKANSGHPGLPLGAAPMAYALWTRHMKYHPADPQWVDRDRFVLSAGHGSALLYSLLFATGYDLSLDDIKQFRQWGSKAPGHPEFGHTPGVEVTTGPLGQGLANAVGMAIGEAHLAARYNRDGHMIIDHHTWAIVSDGDLMEGVASEAASLAGHLKLGKLICLYDDNDVTLSAGTDMTFSEDRARRFEAYGWQTISVSDGNDLDAINAALDTARADTTRPSLILVRTHIGYGSPEQDSYKAHGSPLGVEDVKKTKQALGWPVEPDFLVPDAALKHMREAQDRGARAQQAWNSRLDGYTRAFPQLAAELQGRLRGDLPAGWDADVPVFPADAKGMATRVAGGKVMNAFAQKLPALCGGSADLDPSTHTALKGLGDFNPAVEPPDEDKQGSDGGGWSHAGRNFHYGVREHAMAAISNGLAAHGGFIPFDATFLIFSDYMRPAIRLAALMGLHVVHVFTHDSIALGEDGPTHQPVEQLASLRAIPNLTVIRPADANETAVAWKVAVESTGHPLSLALTRQDVPTLDRIRYASAEGLRKGAYVLGDAKDGKPSLILIASGSEVGLILDAAEKLQADGIAVRCVSMPSWELFDAQPQDYRDQVLPPRVTARLAVELGVAQGWERYVGARGDMLGIDHFGASAPADVLLREYGFTVANVVARAHALLAG</sequence>
<accession>A0ABW0JR13</accession>
<comment type="catalytic activity">
    <reaction evidence="11 13">
        <text>D-sedoheptulose 7-phosphate + D-glyceraldehyde 3-phosphate = aldehydo-D-ribose 5-phosphate + D-xylulose 5-phosphate</text>
        <dbReference type="Rhea" id="RHEA:10508"/>
        <dbReference type="ChEBI" id="CHEBI:57483"/>
        <dbReference type="ChEBI" id="CHEBI:57737"/>
        <dbReference type="ChEBI" id="CHEBI:58273"/>
        <dbReference type="ChEBI" id="CHEBI:59776"/>
        <dbReference type="EC" id="2.2.1.1"/>
    </reaction>
</comment>
<dbReference type="Pfam" id="PF02779">
    <property type="entry name" value="Transket_pyr"/>
    <property type="match status" value="1"/>
</dbReference>
<evidence type="ECO:0000256" key="2">
    <source>
        <dbReference type="ARBA" id="ARBA00001941"/>
    </source>
</evidence>
<evidence type="ECO:0000256" key="14">
    <source>
        <dbReference type="SAM" id="MobiDB-lite"/>
    </source>
</evidence>
<evidence type="ECO:0000256" key="9">
    <source>
        <dbReference type="ARBA" id="ARBA00022842"/>
    </source>
</evidence>
<feature type="region of interest" description="Disordered" evidence="14">
    <location>
        <begin position="386"/>
        <end position="414"/>
    </location>
</feature>
<dbReference type="NCBIfam" id="TIGR00232">
    <property type="entry name" value="tktlase_bact"/>
    <property type="match status" value="1"/>
</dbReference>
<dbReference type="PROSITE" id="PS00801">
    <property type="entry name" value="TRANSKETOLASE_1"/>
    <property type="match status" value="1"/>
</dbReference>
<evidence type="ECO:0000256" key="6">
    <source>
        <dbReference type="ARBA" id="ARBA00022679"/>
    </source>
</evidence>
<evidence type="ECO:0000256" key="3">
    <source>
        <dbReference type="ARBA" id="ARBA00007131"/>
    </source>
</evidence>
<dbReference type="PROSITE" id="PS00802">
    <property type="entry name" value="TRANSKETOLASE_2"/>
    <property type="match status" value="1"/>
</dbReference>
<gene>
    <name evidence="16" type="primary">tkt</name>
    <name evidence="16" type="ORF">ACFPME_16955</name>
</gene>
<dbReference type="Pfam" id="PF00456">
    <property type="entry name" value="Transketolase_N"/>
    <property type="match status" value="1"/>
</dbReference>
<dbReference type="SUPFAM" id="SSF52518">
    <property type="entry name" value="Thiamin diphosphate-binding fold (THDP-binding)"/>
    <property type="match status" value="2"/>
</dbReference>
<dbReference type="PANTHER" id="PTHR43522">
    <property type="entry name" value="TRANSKETOLASE"/>
    <property type="match status" value="1"/>
</dbReference>
<dbReference type="Pfam" id="PF22613">
    <property type="entry name" value="Transketolase_C_1"/>
    <property type="match status" value="1"/>
</dbReference>
<comment type="similarity">
    <text evidence="3 13">Belongs to the transketolase family.</text>
</comment>
<protein>
    <recommendedName>
        <fullName evidence="5 12">Transketolase</fullName>
        <ecNumber evidence="5 12">2.2.1.1</ecNumber>
    </recommendedName>
</protein>
<dbReference type="InterPro" id="IPR033247">
    <property type="entry name" value="Transketolase_fam"/>
</dbReference>
<comment type="function">
    <text evidence="13">Catalyzes the transfer of a two-carbon ketol group from a ketose donor to an aldose acceptor, via a covalent intermediate with the cofactor thiamine pyrophosphate.</text>
</comment>
<name>A0ABW0JR13_9GAMM</name>
<evidence type="ECO:0000256" key="4">
    <source>
        <dbReference type="ARBA" id="ARBA00011738"/>
    </source>
</evidence>
<proteinExistence type="inferred from homology"/>
<dbReference type="GO" id="GO:0004802">
    <property type="term" value="F:transketolase activity"/>
    <property type="evidence" value="ECO:0007669"/>
    <property type="project" value="UniProtKB-EC"/>
</dbReference>
<dbReference type="EC" id="2.2.1.1" evidence="5 12"/>
<dbReference type="InterPro" id="IPR029061">
    <property type="entry name" value="THDP-binding"/>
</dbReference>
<dbReference type="InterPro" id="IPR020826">
    <property type="entry name" value="Transketolase_BS"/>
</dbReference>
<dbReference type="Gene3D" id="3.40.50.970">
    <property type="match status" value="2"/>
</dbReference>
<dbReference type="EMBL" id="JBHSMK010000011">
    <property type="protein sequence ID" value="MFC5438252.1"/>
    <property type="molecule type" value="Genomic_DNA"/>
</dbReference>
<comment type="cofactor">
    <cofactor evidence="1">
        <name>Ca(2+)</name>
        <dbReference type="ChEBI" id="CHEBI:29108"/>
    </cofactor>
</comment>
<dbReference type="CDD" id="cd02012">
    <property type="entry name" value="TPP_TK"/>
    <property type="match status" value="1"/>
</dbReference>
<dbReference type="SMART" id="SM00861">
    <property type="entry name" value="Transket_pyr"/>
    <property type="match status" value="1"/>
</dbReference>
<keyword evidence="10 13" id="KW-0786">Thiamine pyrophosphate</keyword>
<dbReference type="InterPro" id="IPR005474">
    <property type="entry name" value="Transketolase_N"/>
</dbReference>
<evidence type="ECO:0000256" key="1">
    <source>
        <dbReference type="ARBA" id="ARBA00001913"/>
    </source>
</evidence>
<dbReference type="Gene3D" id="3.40.50.920">
    <property type="match status" value="1"/>
</dbReference>
<keyword evidence="17" id="KW-1185">Reference proteome</keyword>
<keyword evidence="9 13" id="KW-0460">Magnesium</keyword>
<feature type="domain" description="Transketolase-like pyrimidine-binding" evidence="15">
    <location>
        <begin position="354"/>
        <end position="541"/>
    </location>
</feature>
<dbReference type="Proteomes" id="UP001596013">
    <property type="component" value="Unassembled WGS sequence"/>
</dbReference>
<evidence type="ECO:0000313" key="17">
    <source>
        <dbReference type="Proteomes" id="UP001596013"/>
    </source>
</evidence>
<evidence type="ECO:0000259" key="15">
    <source>
        <dbReference type="SMART" id="SM00861"/>
    </source>
</evidence>
<evidence type="ECO:0000256" key="5">
    <source>
        <dbReference type="ARBA" id="ARBA00013152"/>
    </source>
</evidence>
<comment type="subunit">
    <text evidence="4 13">Homodimer.</text>
</comment>
<dbReference type="InterPro" id="IPR005475">
    <property type="entry name" value="Transketolase-like_Pyr-bd"/>
</dbReference>
<dbReference type="PANTHER" id="PTHR43522:SF2">
    <property type="entry name" value="TRANSKETOLASE 1-RELATED"/>
    <property type="match status" value="1"/>
</dbReference>
<keyword evidence="8 13" id="KW-0106">Calcium</keyword>
<evidence type="ECO:0000256" key="13">
    <source>
        <dbReference type="RuleBase" id="RU004996"/>
    </source>
</evidence>
<evidence type="ECO:0000256" key="10">
    <source>
        <dbReference type="ARBA" id="ARBA00023052"/>
    </source>
</evidence>
<reference evidence="17" key="1">
    <citation type="journal article" date="2019" name="Int. J. Syst. Evol. Microbiol.">
        <title>The Global Catalogue of Microorganisms (GCM) 10K type strain sequencing project: providing services to taxonomists for standard genome sequencing and annotation.</title>
        <authorList>
            <consortium name="The Broad Institute Genomics Platform"/>
            <consortium name="The Broad Institute Genome Sequencing Center for Infectious Disease"/>
            <person name="Wu L."/>
            <person name="Ma J."/>
        </authorList>
    </citation>
    <scope>NUCLEOTIDE SEQUENCE [LARGE SCALE GENOMIC DNA]</scope>
    <source>
        <strain evidence="17">JCM 17130</strain>
    </source>
</reference>
<keyword evidence="6 13" id="KW-0808">Transferase</keyword>
<evidence type="ECO:0000256" key="12">
    <source>
        <dbReference type="NCBIfam" id="TIGR00232"/>
    </source>
</evidence>
<dbReference type="RefSeq" id="WP_377306870.1">
    <property type="nucleotide sequence ID" value="NZ_JBHSMK010000011.1"/>
</dbReference>
<comment type="caution">
    <text evidence="16">The sequence shown here is derived from an EMBL/GenBank/DDBJ whole genome shotgun (WGS) entry which is preliminary data.</text>
</comment>
<dbReference type="InterPro" id="IPR049557">
    <property type="entry name" value="Transketolase_CS"/>
</dbReference>
<evidence type="ECO:0000256" key="11">
    <source>
        <dbReference type="ARBA" id="ARBA00049473"/>
    </source>
</evidence>
<dbReference type="InterPro" id="IPR055152">
    <property type="entry name" value="Transketolase-like_C_2"/>
</dbReference>
<dbReference type="SUPFAM" id="SSF52922">
    <property type="entry name" value="TK C-terminal domain-like"/>
    <property type="match status" value="1"/>
</dbReference>